<dbReference type="AlphaFoldDB" id="A0A9Q0PFU1"/>
<keyword evidence="3" id="KW-1185">Reference proteome</keyword>
<dbReference type="EMBL" id="JAPFFM010000019">
    <property type="protein sequence ID" value="KAJ6687294.1"/>
    <property type="molecule type" value="Genomic_DNA"/>
</dbReference>
<sequence>MVWVTSSVFLGRGEKSGRSSRPGALHGGAVVSFVEDDSSTLMVASFSVLERFQEDAEPKSEIGGLFSEQSNIVLGGLMPGARSGREEEGSRPQPCIAIAITGSSPAFECGSPALLSFIAAFQIVDYWLCTAAASVWVGFGSVAFKFMFRK</sequence>
<keyword evidence="1" id="KW-1133">Transmembrane helix</keyword>
<comment type="caution">
    <text evidence="2">The sequence shown here is derived from an EMBL/GenBank/DDBJ whole genome shotgun (WGS) entry which is preliminary data.</text>
</comment>
<reference evidence="2" key="1">
    <citation type="submission" date="2022-11" db="EMBL/GenBank/DDBJ databases">
        <authorList>
            <person name="Hyden B.L."/>
            <person name="Feng K."/>
            <person name="Yates T."/>
            <person name="Jawdy S."/>
            <person name="Smart L.B."/>
            <person name="Muchero W."/>
        </authorList>
    </citation>
    <scope>NUCLEOTIDE SEQUENCE</scope>
    <source>
        <tissue evidence="2">Shoot tip</tissue>
    </source>
</reference>
<feature type="transmembrane region" description="Helical" evidence="1">
    <location>
        <begin position="124"/>
        <end position="148"/>
    </location>
</feature>
<gene>
    <name evidence="2" type="ORF">OIU74_016053</name>
</gene>
<dbReference type="Proteomes" id="UP001151752">
    <property type="component" value="Chromosome 15W"/>
</dbReference>
<reference evidence="2" key="2">
    <citation type="journal article" date="2023" name="Int. J. Mol. Sci.">
        <title>De Novo Assembly and Annotation of 11 Diverse Shrub Willow (Salix) Genomes Reveals Novel Gene Organization in Sex-Linked Regions.</title>
        <authorList>
            <person name="Hyden B."/>
            <person name="Feng K."/>
            <person name="Yates T.B."/>
            <person name="Jawdy S."/>
            <person name="Cereghino C."/>
            <person name="Smart L.B."/>
            <person name="Muchero W."/>
        </authorList>
    </citation>
    <scope>NUCLEOTIDE SEQUENCE</scope>
    <source>
        <tissue evidence="2">Shoot tip</tissue>
    </source>
</reference>
<organism evidence="2 3">
    <name type="scientific">Salix koriyanagi</name>
    <dbReference type="NCBI Taxonomy" id="2511006"/>
    <lineage>
        <taxon>Eukaryota</taxon>
        <taxon>Viridiplantae</taxon>
        <taxon>Streptophyta</taxon>
        <taxon>Embryophyta</taxon>
        <taxon>Tracheophyta</taxon>
        <taxon>Spermatophyta</taxon>
        <taxon>Magnoliopsida</taxon>
        <taxon>eudicotyledons</taxon>
        <taxon>Gunneridae</taxon>
        <taxon>Pentapetalae</taxon>
        <taxon>rosids</taxon>
        <taxon>fabids</taxon>
        <taxon>Malpighiales</taxon>
        <taxon>Salicaceae</taxon>
        <taxon>Saliceae</taxon>
        <taxon>Salix</taxon>
    </lineage>
</organism>
<keyword evidence="1" id="KW-0472">Membrane</keyword>
<evidence type="ECO:0000256" key="1">
    <source>
        <dbReference type="SAM" id="Phobius"/>
    </source>
</evidence>
<accession>A0A9Q0PFU1</accession>
<name>A0A9Q0PFU1_9ROSI</name>
<evidence type="ECO:0000313" key="3">
    <source>
        <dbReference type="Proteomes" id="UP001151752"/>
    </source>
</evidence>
<proteinExistence type="predicted"/>
<protein>
    <submittedName>
        <fullName evidence="2">Uncharacterized protein</fullName>
    </submittedName>
</protein>
<keyword evidence="1" id="KW-0812">Transmembrane</keyword>
<evidence type="ECO:0000313" key="2">
    <source>
        <dbReference type="EMBL" id="KAJ6687294.1"/>
    </source>
</evidence>